<protein>
    <submittedName>
        <fullName evidence="2">Uncharacterized protein</fullName>
    </submittedName>
</protein>
<dbReference type="EMBL" id="JAPWDV010000001">
    <property type="protein sequence ID" value="KAJ6222652.1"/>
    <property type="molecule type" value="Genomic_DNA"/>
</dbReference>
<dbReference type="Proteomes" id="UP001142055">
    <property type="component" value="Chromosome 1"/>
</dbReference>
<dbReference type="AlphaFoldDB" id="A0A9Q0MBS4"/>
<proteinExistence type="predicted"/>
<evidence type="ECO:0000256" key="1">
    <source>
        <dbReference type="SAM" id="MobiDB-lite"/>
    </source>
</evidence>
<reference evidence="2" key="1">
    <citation type="submission" date="2022-12" db="EMBL/GenBank/DDBJ databases">
        <title>Genome assemblies of Blomia tropicalis.</title>
        <authorList>
            <person name="Cui Y."/>
        </authorList>
    </citation>
    <scope>NUCLEOTIDE SEQUENCE</scope>
    <source>
        <tissue evidence="2">Adult mites</tissue>
    </source>
</reference>
<comment type="caution">
    <text evidence="2">The sequence shown here is derived from an EMBL/GenBank/DDBJ whole genome shotgun (WGS) entry which is preliminary data.</text>
</comment>
<feature type="region of interest" description="Disordered" evidence="1">
    <location>
        <begin position="91"/>
        <end position="114"/>
    </location>
</feature>
<name>A0A9Q0MBS4_BLOTA</name>
<accession>A0A9Q0MBS4</accession>
<sequence length="156" mass="18416">MDFIIERRLAEINEIRQFTNDAKQKLAIIYQEMGWEEPDFNEEPSPKKDQELESSSNIVTQVPNYVKREDPFLHLDLIKAFHKLSSKQSEESQLNEVIKKNKSRTRSKKKKNVYSSKRLSYTEVLRKLIQNQTDVINHVNKSNSTIELKPNMVDHQ</sequence>
<evidence type="ECO:0000313" key="3">
    <source>
        <dbReference type="Proteomes" id="UP001142055"/>
    </source>
</evidence>
<organism evidence="2 3">
    <name type="scientific">Blomia tropicalis</name>
    <name type="common">Mite</name>
    <dbReference type="NCBI Taxonomy" id="40697"/>
    <lineage>
        <taxon>Eukaryota</taxon>
        <taxon>Metazoa</taxon>
        <taxon>Ecdysozoa</taxon>
        <taxon>Arthropoda</taxon>
        <taxon>Chelicerata</taxon>
        <taxon>Arachnida</taxon>
        <taxon>Acari</taxon>
        <taxon>Acariformes</taxon>
        <taxon>Sarcoptiformes</taxon>
        <taxon>Astigmata</taxon>
        <taxon>Glycyphagoidea</taxon>
        <taxon>Echimyopodidae</taxon>
        <taxon>Blomia</taxon>
    </lineage>
</organism>
<gene>
    <name evidence="2" type="ORF">RDWZM_001197</name>
</gene>
<keyword evidence="3" id="KW-1185">Reference proteome</keyword>
<evidence type="ECO:0000313" key="2">
    <source>
        <dbReference type="EMBL" id="KAJ6222652.1"/>
    </source>
</evidence>
<feature type="compositionally biased region" description="Basic residues" evidence="1">
    <location>
        <begin position="100"/>
        <end position="112"/>
    </location>
</feature>
<feature type="region of interest" description="Disordered" evidence="1">
    <location>
        <begin position="38"/>
        <end position="57"/>
    </location>
</feature>